<dbReference type="SUPFAM" id="SSF81383">
    <property type="entry name" value="F-box domain"/>
    <property type="match status" value="1"/>
</dbReference>
<feature type="domain" description="F-box" evidence="1">
    <location>
        <begin position="12"/>
        <end position="44"/>
    </location>
</feature>
<name>A0A7J7C4P4_TRIWF</name>
<dbReference type="InterPro" id="IPR036047">
    <property type="entry name" value="F-box-like_dom_sf"/>
</dbReference>
<dbReference type="Pfam" id="PF03478">
    <property type="entry name" value="Beta-prop_KIB1-4"/>
    <property type="match status" value="1"/>
</dbReference>
<proteinExistence type="predicted"/>
<evidence type="ECO:0000313" key="3">
    <source>
        <dbReference type="EMBL" id="KAF5729129.1"/>
    </source>
</evidence>
<gene>
    <name evidence="3" type="ORF">HS088_TW21G01287</name>
</gene>
<dbReference type="Gene3D" id="1.20.1280.50">
    <property type="match status" value="1"/>
</dbReference>
<dbReference type="Proteomes" id="UP000593562">
    <property type="component" value="Unassembled WGS sequence"/>
</dbReference>
<dbReference type="InterPro" id="IPR005174">
    <property type="entry name" value="KIB1-4_b-propeller"/>
</dbReference>
<evidence type="ECO:0000313" key="4">
    <source>
        <dbReference type="Proteomes" id="UP000593562"/>
    </source>
</evidence>
<dbReference type="OrthoDB" id="642536at2759"/>
<reference evidence="3 4" key="1">
    <citation type="journal article" date="2020" name="Nat. Commun.">
        <title>Genome of Tripterygium wilfordii and identification of cytochrome P450 involved in triptolide biosynthesis.</title>
        <authorList>
            <person name="Tu L."/>
            <person name="Su P."/>
            <person name="Zhang Z."/>
            <person name="Gao L."/>
            <person name="Wang J."/>
            <person name="Hu T."/>
            <person name="Zhou J."/>
            <person name="Zhang Y."/>
            <person name="Zhao Y."/>
            <person name="Liu Y."/>
            <person name="Song Y."/>
            <person name="Tong Y."/>
            <person name="Lu Y."/>
            <person name="Yang J."/>
            <person name="Xu C."/>
            <person name="Jia M."/>
            <person name="Peters R.J."/>
            <person name="Huang L."/>
            <person name="Gao W."/>
        </authorList>
    </citation>
    <scope>NUCLEOTIDE SEQUENCE [LARGE SCALE GENOMIC DNA]</scope>
    <source>
        <strain evidence="4">cv. XIE 37</strain>
        <tissue evidence="3">Leaf</tissue>
    </source>
</reference>
<keyword evidence="4" id="KW-1185">Reference proteome</keyword>
<dbReference type="InterPro" id="IPR001810">
    <property type="entry name" value="F-box_dom"/>
</dbReference>
<dbReference type="AlphaFoldDB" id="A0A7J7C4P4"/>
<evidence type="ECO:0000259" key="1">
    <source>
        <dbReference type="Pfam" id="PF00646"/>
    </source>
</evidence>
<dbReference type="PANTHER" id="PTHR44259">
    <property type="entry name" value="OS07G0183000 PROTEIN-RELATED"/>
    <property type="match status" value="1"/>
</dbReference>
<organism evidence="3 4">
    <name type="scientific">Tripterygium wilfordii</name>
    <name type="common">Thunder God vine</name>
    <dbReference type="NCBI Taxonomy" id="458696"/>
    <lineage>
        <taxon>Eukaryota</taxon>
        <taxon>Viridiplantae</taxon>
        <taxon>Streptophyta</taxon>
        <taxon>Embryophyta</taxon>
        <taxon>Tracheophyta</taxon>
        <taxon>Spermatophyta</taxon>
        <taxon>Magnoliopsida</taxon>
        <taxon>eudicotyledons</taxon>
        <taxon>Gunneridae</taxon>
        <taxon>Pentapetalae</taxon>
        <taxon>rosids</taxon>
        <taxon>fabids</taxon>
        <taxon>Celastrales</taxon>
        <taxon>Celastraceae</taxon>
        <taxon>Tripterygium</taxon>
    </lineage>
</organism>
<dbReference type="Pfam" id="PF00646">
    <property type="entry name" value="F-box"/>
    <property type="match status" value="1"/>
</dbReference>
<accession>A0A7J7C4P4</accession>
<protein>
    <recommendedName>
        <fullName evidence="5">F-box protein</fullName>
    </recommendedName>
</protein>
<dbReference type="InterPro" id="IPR050942">
    <property type="entry name" value="F-box_BR-signaling"/>
</dbReference>
<evidence type="ECO:0000259" key="2">
    <source>
        <dbReference type="Pfam" id="PF03478"/>
    </source>
</evidence>
<evidence type="ECO:0008006" key="5">
    <source>
        <dbReference type="Google" id="ProtNLM"/>
    </source>
</evidence>
<sequence length="442" mass="51833">MDRAAKSMHRDWSQLVPDILDLIASRLSLDDYYRFRSVCTAWRHSRSSYHRHPVPWLVYSKSKTRGFYCLHNNRFYQIPLPKGRCAGTSYGWLIMSHENYETSLFNPFTGNKISLPNRRSLFKFAISENDPLWNVQLSYELTMQQVRQFYKQQVDLFPTQRFITGWKYKKTPYCIKKAILSSEPTMANIAAGRCKVAAIVVDDNFDEHNMIAFCRPGDQSWTSCVLSPRDDDDRRDDPDRRDDTDIIFSEGKFYAIDRSFCLYVLNIEDKDMSWRKLPTTPPSDMKYEEQNFRNRPYLVESRGELLLIIRVMSERPGTWHHYTKSFLVFKLDTTNDPASWVRVYDMDGRVLFVAQGPPQLIELSGFHELSGSESNCFYYVDDDCTDDSPNLDIGLFRLDSPNLDVGLFRLDGRSHEHPFRKDDISCIQNYVFPSIWITPNPY</sequence>
<dbReference type="EMBL" id="JAAARO010000021">
    <property type="protein sequence ID" value="KAF5729129.1"/>
    <property type="molecule type" value="Genomic_DNA"/>
</dbReference>
<comment type="caution">
    <text evidence="3">The sequence shown here is derived from an EMBL/GenBank/DDBJ whole genome shotgun (WGS) entry which is preliminary data.</text>
</comment>
<feature type="domain" description="KIB1-4 beta-propeller" evidence="2">
    <location>
        <begin position="67"/>
        <end position="396"/>
    </location>
</feature>
<dbReference type="InParanoid" id="A0A7J7C4P4"/>